<proteinExistence type="predicted"/>
<organism evidence="1 2">
    <name type="scientific">Lederbergia citri</name>
    <dbReference type="NCBI Taxonomy" id="2833580"/>
    <lineage>
        <taxon>Bacteria</taxon>
        <taxon>Bacillati</taxon>
        <taxon>Bacillota</taxon>
        <taxon>Bacilli</taxon>
        <taxon>Bacillales</taxon>
        <taxon>Bacillaceae</taxon>
        <taxon>Lederbergia</taxon>
    </lineage>
</organism>
<evidence type="ECO:0000313" key="1">
    <source>
        <dbReference type="EMBL" id="MBS4196654.1"/>
    </source>
</evidence>
<dbReference type="AlphaFoldDB" id="A0A942YI80"/>
<accession>A0A942YI80</accession>
<name>A0A942YI80_9BACI</name>
<dbReference type="EMBL" id="JAGYPG010000003">
    <property type="protein sequence ID" value="MBS4196654.1"/>
    <property type="molecule type" value="Genomic_DNA"/>
</dbReference>
<gene>
    <name evidence="1" type="ORF">KHA97_16505</name>
</gene>
<comment type="caution">
    <text evidence="1">The sequence shown here is derived from an EMBL/GenBank/DDBJ whole genome shotgun (WGS) entry which is preliminary data.</text>
</comment>
<dbReference type="Proteomes" id="UP000681414">
    <property type="component" value="Unassembled WGS sequence"/>
</dbReference>
<evidence type="ECO:0000313" key="2">
    <source>
        <dbReference type="Proteomes" id="UP000681414"/>
    </source>
</evidence>
<reference evidence="1 2" key="1">
    <citation type="submission" date="2021-05" db="EMBL/GenBank/DDBJ databases">
        <title>Novel Bacillus species.</title>
        <authorList>
            <person name="Liu G."/>
        </authorList>
    </citation>
    <scope>NUCLEOTIDE SEQUENCE [LARGE SCALE GENOMIC DNA]</scope>
    <source>
        <strain evidence="2">FJAT-49780</strain>
    </source>
</reference>
<protein>
    <submittedName>
        <fullName evidence="1">RNA polymerase subunit sigma</fullName>
    </submittedName>
</protein>
<keyword evidence="2" id="KW-1185">Reference proteome</keyword>
<sequence length="139" mass="16242">MISLPPFELTPDEEKAYNHFQSNLDLTYLEGLEPISIAKLYIKAGFDKKNDVQYALYTDRPGYVQWSKEEDEKIPESDRGTNEQNFERYKNIDKGKFVQTSNYEGYIEYDSSDNPEIKSGFKMIKNENGVWKVAFMPTQ</sequence>